<organism evidence="1 2">
    <name type="scientific">Anaeromyxobacter oryzae</name>
    <dbReference type="NCBI Taxonomy" id="2918170"/>
    <lineage>
        <taxon>Bacteria</taxon>
        <taxon>Pseudomonadati</taxon>
        <taxon>Myxococcota</taxon>
        <taxon>Myxococcia</taxon>
        <taxon>Myxococcales</taxon>
        <taxon>Cystobacterineae</taxon>
        <taxon>Anaeromyxobacteraceae</taxon>
        <taxon>Anaeromyxobacter</taxon>
    </lineage>
</organism>
<evidence type="ECO:0000313" key="2">
    <source>
        <dbReference type="Proteomes" id="UP001162891"/>
    </source>
</evidence>
<protein>
    <submittedName>
        <fullName evidence="1">Cyclase</fullName>
    </submittedName>
</protein>
<dbReference type="InterPro" id="IPR009959">
    <property type="entry name" value="Cyclase_SnoaL-like"/>
</dbReference>
<sequence length="162" mass="17339">MASSTVRTVFEKGTSAFNAHDVDAMAETMTDDVSTRAPGGTELSGKQAVKAFYKSWIDAFPDAHVDIKAVHVLDDVAVEEGVFTGTHRATLKSPGGDLPATGRNVSVEYIQVLRFRGDRVASFHLVFDRAEMLEQLGLAPSPEAMAASGRRGEAAAQPIQPH</sequence>
<dbReference type="InterPro" id="IPR032710">
    <property type="entry name" value="NTF2-like_dom_sf"/>
</dbReference>
<dbReference type="RefSeq" id="WP_248358667.1">
    <property type="nucleotide sequence ID" value="NZ_AP025591.1"/>
</dbReference>
<evidence type="ECO:0000313" key="1">
    <source>
        <dbReference type="EMBL" id="BDG01813.1"/>
    </source>
</evidence>
<proteinExistence type="predicted"/>
<accession>A0ABM7WQS4</accession>
<dbReference type="PANTHER" id="PTHR38436">
    <property type="entry name" value="POLYKETIDE CYCLASE SNOAL-LIKE DOMAIN"/>
    <property type="match status" value="1"/>
</dbReference>
<dbReference type="PANTHER" id="PTHR38436:SF1">
    <property type="entry name" value="ESTER CYCLASE"/>
    <property type="match status" value="1"/>
</dbReference>
<reference evidence="2" key="1">
    <citation type="journal article" date="2022" name="Int. J. Syst. Evol. Microbiol.">
        <title>Anaeromyxobacter oryzae sp. nov., Anaeromyxobacter diazotrophicus sp. nov. and Anaeromyxobacter paludicola sp. nov., isolated from paddy soils.</title>
        <authorList>
            <person name="Itoh H."/>
            <person name="Xu Z."/>
            <person name="Mise K."/>
            <person name="Masuda Y."/>
            <person name="Ushijima N."/>
            <person name="Hayakawa C."/>
            <person name="Shiratori Y."/>
            <person name="Senoo K."/>
        </authorList>
    </citation>
    <scope>NUCLEOTIDE SEQUENCE [LARGE SCALE GENOMIC DNA]</scope>
    <source>
        <strain evidence="2">Red232</strain>
    </source>
</reference>
<dbReference type="Gene3D" id="3.10.450.50">
    <property type="match status" value="1"/>
</dbReference>
<dbReference type="Pfam" id="PF07366">
    <property type="entry name" value="SnoaL"/>
    <property type="match status" value="1"/>
</dbReference>
<dbReference type="Proteomes" id="UP001162891">
    <property type="component" value="Chromosome"/>
</dbReference>
<dbReference type="SUPFAM" id="SSF54427">
    <property type="entry name" value="NTF2-like"/>
    <property type="match status" value="1"/>
</dbReference>
<keyword evidence="2" id="KW-1185">Reference proteome</keyword>
<gene>
    <name evidence="1" type="ORF">AMOR_08090</name>
</gene>
<dbReference type="EMBL" id="AP025591">
    <property type="protein sequence ID" value="BDG01813.1"/>
    <property type="molecule type" value="Genomic_DNA"/>
</dbReference>
<name>A0ABM7WQS4_9BACT</name>